<evidence type="ECO:0000313" key="3">
    <source>
        <dbReference type="Proteomes" id="UP000194236"/>
    </source>
</evidence>
<keyword evidence="3" id="KW-1185">Reference proteome</keyword>
<protein>
    <recommendedName>
        <fullName evidence="1">Ras-associating domain-containing protein</fullName>
    </recommendedName>
</protein>
<comment type="caution">
    <text evidence="2">The sequence shown here is derived from an EMBL/GenBank/DDBJ whole genome shotgun (WGS) entry which is preliminary data.</text>
</comment>
<dbReference type="InterPro" id="IPR000159">
    <property type="entry name" value="RA_dom"/>
</dbReference>
<name>A0A1Y3BHU1_EURMA</name>
<gene>
    <name evidence="2" type="ORF">BLA29_002128</name>
</gene>
<dbReference type="PANTHER" id="PTHR11243">
    <property type="entry name" value="GROWTH FACTOR RECEPTOR-BOUND PROTEIN"/>
    <property type="match status" value="1"/>
</dbReference>
<dbReference type="OrthoDB" id="6235964at2759"/>
<dbReference type="GO" id="GO:0007165">
    <property type="term" value="P:signal transduction"/>
    <property type="evidence" value="ECO:0007669"/>
    <property type="project" value="InterPro"/>
</dbReference>
<dbReference type="PROSITE" id="PS50200">
    <property type="entry name" value="RA"/>
    <property type="match status" value="1"/>
</dbReference>
<dbReference type="Proteomes" id="UP000194236">
    <property type="component" value="Unassembled WGS sequence"/>
</dbReference>
<dbReference type="PANTHER" id="PTHR11243:SF23">
    <property type="entry name" value="LD06925P"/>
    <property type="match status" value="1"/>
</dbReference>
<feature type="domain" description="Ras-associating" evidence="1">
    <location>
        <begin position="1"/>
        <end position="82"/>
    </location>
</feature>
<evidence type="ECO:0000313" key="2">
    <source>
        <dbReference type="EMBL" id="OTF80501.1"/>
    </source>
</evidence>
<dbReference type="EMBL" id="MUJZ01017936">
    <property type="protein sequence ID" value="OTF80501.1"/>
    <property type="molecule type" value="Genomic_DNA"/>
</dbReference>
<reference evidence="2 3" key="1">
    <citation type="submission" date="2017-03" db="EMBL/GenBank/DDBJ databases">
        <title>Genome Survey of Euroglyphus maynei.</title>
        <authorList>
            <person name="Arlian L.G."/>
            <person name="Morgan M.S."/>
            <person name="Rider S.D."/>
        </authorList>
    </citation>
    <scope>NUCLEOTIDE SEQUENCE [LARGE SCALE GENOMIC DNA]</scope>
    <source>
        <strain evidence="2">Arlian Lab</strain>
        <tissue evidence="2">Whole body</tissue>
    </source>
</reference>
<evidence type="ECO:0000259" key="1">
    <source>
        <dbReference type="PROSITE" id="PS50200"/>
    </source>
</evidence>
<dbReference type="InterPro" id="IPR039664">
    <property type="entry name" value="GRB/APBB1IP"/>
</dbReference>
<dbReference type="Gene3D" id="3.10.20.90">
    <property type="entry name" value="Phosphatidylinositol 3-kinase Catalytic Subunit, Chain A, domain 1"/>
    <property type="match status" value="1"/>
</dbReference>
<sequence length="82" mass="9609">MLSDMIVFAEDDSSKCLLADERMTVGKICQQMAEKNHISMGINYCIIEHMPQLYLDNKPLFSVLPLFHQEYFKKMMNGKQNY</sequence>
<proteinExistence type="predicted"/>
<dbReference type="InterPro" id="IPR029071">
    <property type="entry name" value="Ubiquitin-like_domsf"/>
</dbReference>
<dbReference type="SUPFAM" id="SSF54236">
    <property type="entry name" value="Ubiquitin-like"/>
    <property type="match status" value="1"/>
</dbReference>
<organism evidence="2 3">
    <name type="scientific">Euroglyphus maynei</name>
    <name type="common">Mayne's house dust mite</name>
    <dbReference type="NCBI Taxonomy" id="6958"/>
    <lineage>
        <taxon>Eukaryota</taxon>
        <taxon>Metazoa</taxon>
        <taxon>Ecdysozoa</taxon>
        <taxon>Arthropoda</taxon>
        <taxon>Chelicerata</taxon>
        <taxon>Arachnida</taxon>
        <taxon>Acari</taxon>
        <taxon>Acariformes</taxon>
        <taxon>Sarcoptiformes</taxon>
        <taxon>Astigmata</taxon>
        <taxon>Psoroptidia</taxon>
        <taxon>Analgoidea</taxon>
        <taxon>Pyroglyphidae</taxon>
        <taxon>Pyroglyphinae</taxon>
        <taxon>Euroglyphus</taxon>
    </lineage>
</organism>
<accession>A0A1Y3BHU1</accession>
<dbReference type="Pfam" id="PF21989">
    <property type="entry name" value="RA_2"/>
    <property type="match status" value="1"/>
</dbReference>
<dbReference type="AlphaFoldDB" id="A0A1Y3BHU1"/>